<gene>
    <name evidence="8" type="ORF">IAA69_05145</name>
</gene>
<dbReference type="PANTHER" id="PTHR43266:SF10">
    <property type="entry name" value="BACILYSIN EXPORTER BACE-RELATED"/>
    <property type="match status" value="1"/>
</dbReference>
<feature type="transmembrane region" description="Helical" evidence="7">
    <location>
        <begin position="300"/>
        <end position="319"/>
    </location>
</feature>
<evidence type="ECO:0000256" key="7">
    <source>
        <dbReference type="SAM" id="Phobius"/>
    </source>
</evidence>
<comment type="subcellular location">
    <subcellularLocation>
        <location evidence="1">Cell membrane</location>
        <topology evidence="1">Multi-pass membrane protein</topology>
    </subcellularLocation>
</comment>
<evidence type="ECO:0000256" key="2">
    <source>
        <dbReference type="ARBA" id="ARBA00022448"/>
    </source>
</evidence>
<protein>
    <submittedName>
        <fullName evidence="8">MFS transporter</fullName>
    </submittedName>
</protein>
<feature type="transmembrane region" description="Helical" evidence="7">
    <location>
        <begin position="325"/>
        <end position="348"/>
    </location>
</feature>
<dbReference type="GO" id="GO:0005886">
    <property type="term" value="C:plasma membrane"/>
    <property type="evidence" value="ECO:0007669"/>
    <property type="project" value="UniProtKB-SubCell"/>
</dbReference>
<evidence type="ECO:0000313" key="8">
    <source>
        <dbReference type="EMBL" id="HIR01633.1"/>
    </source>
</evidence>
<name>A0A9D1A211_9ACTN</name>
<dbReference type="EMBL" id="DVGB01000060">
    <property type="protein sequence ID" value="HIR01633.1"/>
    <property type="molecule type" value="Genomic_DNA"/>
</dbReference>
<feature type="transmembrane region" description="Helical" evidence="7">
    <location>
        <begin position="114"/>
        <end position="138"/>
    </location>
</feature>
<evidence type="ECO:0000313" key="9">
    <source>
        <dbReference type="Proteomes" id="UP000824261"/>
    </source>
</evidence>
<dbReference type="CDD" id="cd06173">
    <property type="entry name" value="MFS_MefA_like"/>
    <property type="match status" value="1"/>
</dbReference>
<accession>A0A9D1A211</accession>
<dbReference type="InterPro" id="IPR011701">
    <property type="entry name" value="MFS"/>
</dbReference>
<keyword evidence="4 7" id="KW-0812">Transmembrane</keyword>
<feature type="transmembrane region" description="Helical" evidence="7">
    <location>
        <begin position="360"/>
        <end position="382"/>
    </location>
</feature>
<evidence type="ECO:0000256" key="5">
    <source>
        <dbReference type="ARBA" id="ARBA00022989"/>
    </source>
</evidence>
<dbReference type="Gene3D" id="1.20.1250.20">
    <property type="entry name" value="MFS general substrate transporter like domains"/>
    <property type="match status" value="1"/>
</dbReference>
<dbReference type="InterPro" id="IPR036259">
    <property type="entry name" value="MFS_trans_sf"/>
</dbReference>
<evidence type="ECO:0000256" key="3">
    <source>
        <dbReference type="ARBA" id="ARBA00022475"/>
    </source>
</evidence>
<reference evidence="8" key="2">
    <citation type="journal article" date="2021" name="PeerJ">
        <title>Extensive microbial diversity within the chicken gut microbiome revealed by metagenomics and culture.</title>
        <authorList>
            <person name="Gilroy R."/>
            <person name="Ravi A."/>
            <person name="Getino M."/>
            <person name="Pursley I."/>
            <person name="Horton D.L."/>
            <person name="Alikhan N.F."/>
            <person name="Baker D."/>
            <person name="Gharbi K."/>
            <person name="Hall N."/>
            <person name="Watson M."/>
            <person name="Adriaenssens E.M."/>
            <person name="Foster-Nyarko E."/>
            <person name="Jarju S."/>
            <person name="Secka A."/>
            <person name="Antonio M."/>
            <person name="Oren A."/>
            <person name="Chaudhuri R.R."/>
            <person name="La Ragione R."/>
            <person name="Hildebrand F."/>
            <person name="Pallen M.J."/>
        </authorList>
    </citation>
    <scope>NUCLEOTIDE SEQUENCE</scope>
    <source>
        <strain evidence="8">ChiGjej1B1-2707</strain>
    </source>
</reference>
<dbReference type="Pfam" id="PF07690">
    <property type="entry name" value="MFS_1"/>
    <property type="match status" value="1"/>
</dbReference>
<feature type="transmembrane region" description="Helical" evidence="7">
    <location>
        <begin position="275"/>
        <end position="293"/>
    </location>
</feature>
<dbReference type="Proteomes" id="UP000824261">
    <property type="component" value="Unassembled WGS sequence"/>
</dbReference>
<dbReference type="PANTHER" id="PTHR43266">
    <property type="entry name" value="MACROLIDE-EFFLUX PROTEIN"/>
    <property type="match status" value="1"/>
</dbReference>
<evidence type="ECO:0000256" key="6">
    <source>
        <dbReference type="ARBA" id="ARBA00023136"/>
    </source>
</evidence>
<feature type="transmembrane region" description="Helical" evidence="7">
    <location>
        <begin position="234"/>
        <end position="255"/>
    </location>
</feature>
<evidence type="ECO:0000256" key="4">
    <source>
        <dbReference type="ARBA" id="ARBA00022692"/>
    </source>
</evidence>
<feature type="transmembrane region" description="Helical" evidence="7">
    <location>
        <begin position="54"/>
        <end position="75"/>
    </location>
</feature>
<proteinExistence type="predicted"/>
<evidence type="ECO:0000256" key="1">
    <source>
        <dbReference type="ARBA" id="ARBA00004651"/>
    </source>
</evidence>
<reference evidence="8" key="1">
    <citation type="submission" date="2020-10" db="EMBL/GenBank/DDBJ databases">
        <authorList>
            <person name="Gilroy R."/>
        </authorList>
    </citation>
    <scope>NUCLEOTIDE SEQUENCE</scope>
    <source>
        <strain evidence="8">ChiGjej1B1-2707</strain>
    </source>
</reference>
<keyword evidence="3" id="KW-1003">Cell membrane</keyword>
<keyword evidence="2" id="KW-0813">Transport</keyword>
<comment type="caution">
    <text evidence="8">The sequence shown here is derived from an EMBL/GenBank/DDBJ whole genome shotgun (WGS) entry which is preliminary data.</text>
</comment>
<organism evidence="8 9">
    <name type="scientific">Candidatus Aveggerthella stercoripullorum</name>
    <dbReference type="NCBI Taxonomy" id="2840688"/>
    <lineage>
        <taxon>Bacteria</taxon>
        <taxon>Bacillati</taxon>
        <taxon>Actinomycetota</taxon>
        <taxon>Coriobacteriia</taxon>
        <taxon>Eggerthellales</taxon>
        <taxon>Eggerthellaceae</taxon>
        <taxon>Eggerthellaceae incertae sedis</taxon>
        <taxon>Candidatus Aveggerthella</taxon>
    </lineage>
</organism>
<sequence length="437" mass="45266">MTETDSLLSAAGHPLPKRWLAIIATIWAGQAVSMVTSYAAGYAAVWYVTETTGSALMLSLMSICAYLPTGLLSPFGGILADRFNRKTVMIAADLGVGIVSLGLGFAILAGGGQVSLPLIGALVLARSVGQAFHSPAMMSAMPLLVPERHLMRINTLDQLLLSIVAIGAPAFGIFLYTTIGFHAVMFLDFVGALAACAGLALAKIPTVRDESAQEQHVIANLRDGWHAITANRGLVLLIGGVTLGMIVFAPLASVYPLMTFDYFGGDGYDASLAEAVWGIGMIVGSGIIMAWGGGKRLAGLIALACFLCGILTTACGLLPPTLFAAFVVLCGLMAVVCSWFNAPLITLVQRNVPEEKLGRALGFTTAASGLASPIGLAAGGILAEGIGIAPFFVVDGIACIILGAVLYLPKSVRALDMPHDRSVAAKDSSCNTPDARE</sequence>
<dbReference type="AlphaFoldDB" id="A0A9D1A211"/>
<dbReference type="GO" id="GO:0022857">
    <property type="term" value="F:transmembrane transporter activity"/>
    <property type="evidence" value="ECO:0007669"/>
    <property type="project" value="InterPro"/>
</dbReference>
<feature type="transmembrane region" description="Helical" evidence="7">
    <location>
        <begin position="388"/>
        <end position="408"/>
    </location>
</feature>
<keyword evidence="6 7" id="KW-0472">Membrane</keyword>
<feature type="transmembrane region" description="Helical" evidence="7">
    <location>
        <begin position="87"/>
        <end position="108"/>
    </location>
</feature>
<keyword evidence="5 7" id="KW-1133">Transmembrane helix</keyword>
<feature type="transmembrane region" description="Helical" evidence="7">
    <location>
        <begin position="183"/>
        <end position="202"/>
    </location>
</feature>
<feature type="transmembrane region" description="Helical" evidence="7">
    <location>
        <begin position="159"/>
        <end position="177"/>
    </location>
</feature>
<dbReference type="SUPFAM" id="SSF103473">
    <property type="entry name" value="MFS general substrate transporter"/>
    <property type="match status" value="1"/>
</dbReference>
<feature type="transmembrane region" description="Helical" evidence="7">
    <location>
        <begin position="20"/>
        <end position="48"/>
    </location>
</feature>